<dbReference type="OrthoDB" id="3798225at2759"/>
<organism evidence="1 2">
    <name type="scientific">Setomelanomma holmii</name>
    <dbReference type="NCBI Taxonomy" id="210430"/>
    <lineage>
        <taxon>Eukaryota</taxon>
        <taxon>Fungi</taxon>
        <taxon>Dikarya</taxon>
        <taxon>Ascomycota</taxon>
        <taxon>Pezizomycotina</taxon>
        <taxon>Dothideomycetes</taxon>
        <taxon>Pleosporomycetidae</taxon>
        <taxon>Pleosporales</taxon>
        <taxon>Pleosporineae</taxon>
        <taxon>Phaeosphaeriaceae</taxon>
        <taxon>Setomelanomma</taxon>
    </lineage>
</organism>
<dbReference type="AlphaFoldDB" id="A0A9P4H8V4"/>
<protein>
    <submittedName>
        <fullName evidence="1">Uncharacterized protein</fullName>
    </submittedName>
</protein>
<evidence type="ECO:0000313" key="1">
    <source>
        <dbReference type="EMBL" id="KAF2029304.1"/>
    </source>
</evidence>
<sequence>MVVDCRDPKLLKGRYFDSLNRRPNDKCINQVIARYNLQWLATLFNEQGIHYGDFSLRVDPHTPLQARDNYAGREEAGSACGPFVWLIAKEVAQYIVECNEDGKT</sequence>
<proteinExistence type="predicted"/>
<gene>
    <name evidence="1" type="ORF">EK21DRAFT_113035</name>
</gene>
<name>A0A9P4H8V4_9PLEO</name>
<comment type="caution">
    <text evidence="1">The sequence shown here is derived from an EMBL/GenBank/DDBJ whole genome shotgun (WGS) entry which is preliminary data.</text>
</comment>
<keyword evidence="2" id="KW-1185">Reference proteome</keyword>
<dbReference type="Proteomes" id="UP000799777">
    <property type="component" value="Unassembled WGS sequence"/>
</dbReference>
<reference evidence="1" key="1">
    <citation type="journal article" date="2020" name="Stud. Mycol.">
        <title>101 Dothideomycetes genomes: a test case for predicting lifestyles and emergence of pathogens.</title>
        <authorList>
            <person name="Haridas S."/>
            <person name="Albert R."/>
            <person name="Binder M."/>
            <person name="Bloem J."/>
            <person name="Labutti K."/>
            <person name="Salamov A."/>
            <person name="Andreopoulos B."/>
            <person name="Baker S."/>
            <person name="Barry K."/>
            <person name="Bills G."/>
            <person name="Bluhm B."/>
            <person name="Cannon C."/>
            <person name="Castanera R."/>
            <person name="Culley D."/>
            <person name="Daum C."/>
            <person name="Ezra D."/>
            <person name="Gonzalez J."/>
            <person name="Henrissat B."/>
            <person name="Kuo A."/>
            <person name="Liang C."/>
            <person name="Lipzen A."/>
            <person name="Lutzoni F."/>
            <person name="Magnuson J."/>
            <person name="Mondo S."/>
            <person name="Nolan M."/>
            <person name="Ohm R."/>
            <person name="Pangilinan J."/>
            <person name="Park H.-J."/>
            <person name="Ramirez L."/>
            <person name="Alfaro M."/>
            <person name="Sun H."/>
            <person name="Tritt A."/>
            <person name="Yoshinaga Y."/>
            <person name="Zwiers L.-H."/>
            <person name="Turgeon B."/>
            <person name="Goodwin S."/>
            <person name="Spatafora J."/>
            <person name="Crous P."/>
            <person name="Grigoriev I."/>
        </authorList>
    </citation>
    <scope>NUCLEOTIDE SEQUENCE</scope>
    <source>
        <strain evidence="1">CBS 110217</strain>
    </source>
</reference>
<dbReference type="EMBL" id="ML978202">
    <property type="protein sequence ID" value="KAF2029304.1"/>
    <property type="molecule type" value="Genomic_DNA"/>
</dbReference>
<accession>A0A9P4H8V4</accession>
<evidence type="ECO:0000313" key="2">
    <source>
        <dbReference type="Proteomes" id="UP000799777"/>
    </source>
</evidence>